<evidence type="ECO:0000256" key="1">
    <source>
        <dbReference type="ARBA" id="ARBA00004651"/>
    </source>
</evidence>
<evidence type="ECO:0000256" key="4">
    <source>
        <dbReference type="ARBA" id="ARBA00022475"/>
    </source>
</evidence>
<evidence type="ECO:0000313" key="11">
    <source>
        <dbReference type="EMBL" id="SHH60006.1"/>
    </source>
</evidence>
<dbReference type="AlphaFoldDB" id="A0A1M5UAY4"/>
<gene>
    <name evidence="11" type="ORF">SAMN02745196_00915</name>
</gene>
<dbReference type="GO" id="GO:0043190">
    <property type="term" value="C:ATP-binding cassette (ABC) transporter complex"/>
    <property type="evidence" value="ECO:0007669"/>
    <property type="project" value="InterPro"/>
</dbReference>
<feature type="domain" description="ABC transmembrane type-1" evidence="10">
    <location>
        <begin position="26"/>
        <end position="228"/>
    </location>
</feature>
<dbReference type="EMBL" id="FQXP01000003">
    <property type="protein sequence ID" value="SHH60006.1"/>
    <property type="molecule type" value="Genomic_DNA"/>
</dbReference>
<dbReference type="InterPro" id="IPR010065">
    <property type="entry name" value="AA_ABC_transptr_permease_3TM"/>
</dbReference>
<dbReference type="RefSeq" id="WP_242944291.1">
    <property type="nucleotide sequence ID" value="NZ_FQXP01000003.1"/>
</dbReference>
<reference evidence="11 12" key="1">
    <citation type="submission" date="2016-11" db="EMBL/GenBank/DDBJ databases">
        <authorList>
            <person name="Jaros S."/>
            <person name="Januszkiewicz K."/>
            <person name="Wedrychowicz H."/>
        </authorList>
    </citation>
    <scope>NUCLEOTIDE SEQUENCE [LARGE SCALE GENOMIC DNA]</scope>
    <source>
        <strain evidence="11 12">DSM 3089</strain>
    </source>
</reference>
<evidence type="ECO:0000256" key="7">
    <source>
        <dbReference type="ARBA" id="ARBA00022989"/>
    </source>
</evidence>
<keyword evidence="12" id="KW-1185">Reference proteome</keyword>
<feature type="transmembrane region" description="Helical" evidence="9">
    <location>
        <begin position="211"/>
        <end position="231"/>
    </location>
</feature>
<feature type="transmembrane region" description="Helical" evidence="9">
    <location>
        <begin position="62"/>
        <end position="88"/>
    </location>
</feature>
<name>A0A1M5UAY4_9CLOT</name>
<organism evidence="11 12">
    <name type="scientific">Clostridium collagenovorans DSM 3089</name>
    <dbReference type="NCBI Taxonomy" id="1121306"/>
    <lineage>
        <taxon>Bacteria</taxon>
        <taxon>Bacillati</taxon>
        <taxon>Bacillota</taxon>
        <taxon>Clostridia</taxon>
        <taxon>Eubacteriales</taxon>
        <taxon>Clostridiaceae</taxon>
        <taxon>Clostridium</taxon>
    </lineage>
</organism>
<evidence type="ECO:0000313" key="12">
    <source>
        <dbReference type="Proteomes" id="UP000184526"/>
    </source>
</evidence>
<keyword evidence="8 9" id="KW-0472">Membrane</keyword>
<dbReference type="CDD" id="cd06261">
    <property type="entry name" value="TM_PBP2"/>
    <property type="match status" value="1"/>
</dbReference>
<dbReference type="InterPro" id="IPR035906">
    <property type="entry name" value="MetI-like_sf"/>
</dbReference>
<protein>
    <submittedName>
        <fullName evidence="11">Polar amino acid transport system permease protein</fullName>
    </submittedName>
</protein>
<feature type="transmembrane region" description="Helical" evidence="9">
    <location>
        <begin position="108"/>
        <end position="128"/>
    </location>
</feature>
<keyword evidence="6" id="KW-0029">Amino-acid transport</keyword>
<dbReference type="PANTHER" id="PTHR30614:SF20">
    <property type="entry name" value="GLUTAMINE TRANSPORT SYSTEM PERMEASE PROTEIN GLNP"/>
    <property type="match status" value="1"/>
</dbReference>
<dbReference type="InterPro" id="IPR043429">
    <property type="entry name" value="ArtM/GltK/GlnP/TcyL/YhdX-like"/>
</dbReference>
<keyword evidence="5 9" id="KW-0812">Transmembrane</keyword>
<accession>A0A1M5UAY4</accession>
<evidence type="ECO:0000256" key="2">
    <source>
        <dbReference type="ARBA" id="ARBA00010072"/>
    </source>
</evidence>
<evidence type="ECO:0000256" key="5">
    <source>
        <dbReference type="ARBA" id="ARBA00022692"/>
    </source>
</evidence>
<sequence>MFILATSINMDFSSMTKYMPMFMEGILMTLALSLATVILGTLIGFIMSLLKRSQFNIWGIKPLNILATIYTQVIRGTPMLLQVYLIVYGLPGIGVQLPKIAGWEDSRVFIGCVAALAINSGAYVCEIFRSGLAAIDKGQSEAGRSLGLSSKQTMRYIIVPQAIKVILPALGNELIMMIKESSIVSVVGLFDIMYTHNIVKGATLRTFEPLIIAGVIYLILTTILTTSLGLLERRLNTDVAK</sequence>
<comment type="similarity">
    <text evidence="2">Belongs to the binding-protein-dependent transport system permease family. HisMQ subfamily.</text>
</comment>
<dbReference type="SUPFAM" id="SSF161098">
    <property type="entry name" value="MetI-like"/>
    <property type="match status" value="1"/>
</dbReference>
<evidence type="ECO:0000259" key="10">
    <source>
        <dbReference type="PROSITE" id="PS50928"/>
    </source>
</evidence>
<evidence type="ECO:0000256" key="9">
    <source>
        <dbReference type="RuleBase" id="RU363032"/>
    </source>
</evidence>
<dbReference type="Proteomes" id="UP000184526">
    <property type="component" value="Unassembled WGS sequence"/>
</dbReference>
<dbReference type="PROSITE" id="PS50928">
    <property type="entry name" value="ABC_TM1"/>
    <property type="match status" value="1"/>
</dbReference>
<dbReference type="Gene3D" id="1.10.3720.10">
    <property type="entry name" value="MetI-like"/>
    <property type="match status" value="1"/>
</dbReference>
<evidence type="ECO:0000256" key="6">
    <source>
        <dbReference type="ARBA" id="ARBA00022970"/>
    </source>
</evidence>
<dbReference type="STRING" id="1121306.SAMN02745196_00915"/>
<dbReference type="Pfam" id="PF00528">
    <property type="entry name" value="BPD_transp_1"/>
    <property type="match status" value="1"/>
</dbReference>
<dbReference type="FunFam" id="1.10.3720.10:FF:000033">
    <property type="entry name" value="Polar amino acid ABC transporter permease"/>
    <property type="match status" value="1"/>
</dbReference>
<keyword evidence="4" id="KW-1003">Cell membrane</keyword>
<keyword evidence="3 9" id="KW-0813">Transport</keyword>
<dbReference type="PANTHER" id="PTHR30614">
    <property type="entry name" value="MEMBRANE COMPONENT OF AMINO ACID ABC TRANSPORTER"/>
    <property type="match status" value="1"/>
</dbReference>
<comment type="subcellular location">
    <subcellularLocation>
        <location evidence="1 9">Cell membrane</location>
        <topology evidence="1 9">Multi-pass membrane protein</topology>
    </subcellularLocation>
</comment>
<dbReference type="GO" id="GO:0006865">
    <property type="term" value="P:amino acid transport"/>
    <property type="evidence" value="ECO:0007669"/>
    <property type="project" value="UniProtKB-KW"/>
</dbReference>
<evidence type="ECO:0000256" key="8">
    <source>
        <dbReference type="ARBA" id="ARBA00023136"/>
    </source>
</evidence>
<dbReference type="GO" id="GO:0022857">
    <property type="term" value="F:transmembrane transporter activity"/>
    <property type="evidence" value="ECO:0007669"/>
    <property type="project" value="InterPro"/>
</dbReference>
<dbReference type="InterPro" id="IPR000515">
    <property type="entry name" value="MetI-like"/>
</dbReference>
<evidence type="ECO:0000256" key="3">
    <source>
        <dbReference type="ARBA" id="ARBA00022448"/>
    </source>
</evidence>
<feature type="transmembrane region" description="Helical" evidence="9">
    <location>
        <begin position="25"/>
        <end position="50"/>
    </location>
</feature>
<proteinExistence type="inferred from homology"/>
<dbReference type="NCBIfam" id="TIGR01726">
    <property type="entry name" value="HEQRo_perm_3TM"/>
    <property type="match status" value="1"/>
</dbReference>
<keyword evidence="7 9" id="KW-1133">Transmembrane helix</keyword>